<dbReference type="InterPro" id="IPR036412">
    <property type="entry name" value="HAD-like_sf"/>
</dbReference>
<protein>
    <submittedName>
        <fullName evidence="1">HAD-IIIC family phosphatase</fullName>
    </submittedName>
</protein>
<dbReference type="SUPFAM" id="SSF56784">
    <property type="entry name" value="HAD-like"/>
    <property type="match status" value="1"/>
</dbReference>
<comment type="caution">
    <text evidence="1">The sequence shown here is derived from an EMBL/GenBank/DDBJ whole genome shotgun (WGS) entry which is preliminary data.</text>
</comment>
<dbReference type="RefSeq" id="WP_143611501.1">
    <property type="nucleotide sequence ID" value="NZ_JBEPAW010000121.1"/>
</dbReference>
<dbReference type="EMBL" id="JBEPAZ010000078">
    <property type="protein sequence ID" value="MER6433999.1"/>
    <property type="molecule type" value="Genomic_DNA"/>
</dbReference>
<accession>A0ABV1UJV4</accession>
<organism evidence="1 2">
    <name type="scientific">Streptomyces sp. 900105245</name>
    <dbReference type="NCBI Taxonomy" id="3154379"/>
    <lineage>
        <taxon>Bacteria</taxon>
        <taxon>Bacillati</taxon>
        <taxon>Actinomycetota</taxon>
        <taxon>Actinomycetes</taxon>
        <taxon>Kitasatosporales</taxon>
        <taxon>Streptomycetaceae</taxon>
        <taxon>Streptomyces</taxon>
    </lineage>
</organism>
<dbReference type="NCBIfam" id="TIGR01686">
    <property type="entry name" value="FkbH"/>
    <property type="match status" value="1"/>
</dbReference>
<dbReference type="Gene3D" id="3.40.50.1000">
    <property type="entry name" value="HAD superfamily/HAD-like"/>
    <property type="match status" value="1"/>
</dbReference>
<proteinExistence type="predicted"/>
<dbReference type="Gene3D" id="3.40.50.1110">
    <property type="entry name" value="SGNH hydrolase"/>
    <property type="match status" value="1"/>
</dbReference>
<reference evidence="1 2" key="1">
    <citation type="submission" date="2024-06" db="EMBL/GenBank/DDBJ databases">
        <title>The Natural Products Discovery Center: Release of the First 8490 Sequenced Strains for Exploring Actinobacteria Biosynthetic Diversity.</title>
        <authorList>
            <person name="Kalkreuter E."/>
            <person name="Kautsar S.A."/>
            <person name="Yang D."/>
            <person name="Bader C.D."/>
            <person name="Teijaro C.N."/>
            <person name="Fluegel L."/>
            <person name="Davis C.M."/>
            <person name="Simpson J.R."/>
            <person name="Lauterbach L."/>
            <person name="Steele A.D."/>
            <person name="Gui C."/>
            <person name="Meng S."/>
            <person name="Li G."/>
            <person name="Viehrig K."/>
            <person name="Ye F."/>
            <person name="Su P."/>
            <person name="Kiefer A.F."/>
            <person name="Nichols A."/>
            <person name="Cepeda A.J."/>
            <person name="Yan W."/>
            <person name="Fan B."/>
            <person name="Jiang Y."/>
            <person name="Adhikari A."/>
            <person name="Zheng C.-J."/>
            <person name="Schuster L."/>
            <person name="Cowan T.M."/>
            <person name="Smanski M.J."/>
            <person name="Chevrette M.G."/>
            <person name="De Carvalho L.P.S."/>
            <person name="Shen B."/>
        </authorList>
    </citation>
    <scope>NUCLEOTIDE SEQUENCE [LARGE SCALE GENOMIC DNA]</scope>
    <source>
        <strain evidence="1 2">NPDC001166</strain>
    </source>
</reference>
<dbReference type="InterPro" id="IPR036514">
    <property type="entry name" value="SGNH_hydro_sf"/>
</dbReference>
<name>A0ABV1UJV4_9ACTN</name>
<gene>
    <name evidence="1" type="ORF">ABT272_40820</name>
</gene>
<evidence type="ECO:0000313" key="1">
    <source>
        <dbReference type="EMBL" id="MER6433999.1"/>
    </source>
</evidence>
<dbReference type="InterPro" id="IPR010033">
    <property type="entry name" value="HAD_SF_ppase_IIIC"/>
</dbReference>
<keyword evidence="2" id="KW-1185">Reference proteome</keyword>
<dbReference type="InterPro" id="IPR010037">
    <property type="entry name" value="FkbH_domain"/>
</dbReference>
<dbReference type="Proteomes" id="UP001470023">
    <property type="component" value="Unassembled WGS sequence"/>
</dbReference>
<dbReference type="NCBIfam" id="TIGR01681">
    <property type="entry name" value="HAD-SF-IIIC"/>
    <property type="match status" value="1"/>
</dbReference>
<evidence type="ECO:0000313" key="2">
    <source>
        <dbReference type="Proteomes" id="UP001470023"/>
    </source>
</evidence>
<dbReference type="InterPro" id="IPR023214">
    <property type="entry name" value="HAD_sf"/>
</dbReference>
<sequence length="710" mass="75790">MSAHEFRFSVFLSTVVLDAGILLAHGPRQQRIVLDAAWERCVRDLSGVVFGPEAFADLAPDRAAAPGVLQALRERHLIVPAACDEEAALRASFTDRPESSGHDPAAAAAGSWPVTRYGLPPRLSDAAASAAGAGEAVRVLLIGGCVTQFTEEPLHALGRERGLDVRTEHVWPGPSAGLARAVRRSRPDVTVYQPGVQPFLTGLFDGAHTCDDEERAHRLALMKNALTLAVRALADALEGSLGLVHNIAPPALSPFGRYDFAEEYGLRRLVAELNQHIDRCVRSHPHLMVVDEERLVARYGAAALFDDLVFPFGHHGGSVDPGDERPHQLPALGRALAGEYLACLRAHRGTGRIKLVVTDLDGTLWPGIAADDGFDWVDGDATSRWLHLGLHQALSVLKSRGVLLATCSKGDAHATLGVWEEAGGRLPLAPGDFVLHRINWRPKSENIADLCARLGFTPDQVLFLDDNPVERAEAAAALPGLHVAEGPVHGFRELLLTSAALEAGRRTEEAARRTDTTRAMLRREELRSGLDRDAFLRSLDVRVRVARAGPEHLARAAELFNRTNQFTTTAWRTGPEELRRVLAEPGTRLHVAHVSDRFGDYGLTGACLVRGGTVTAFALSCRVIGLDVAVPFLVAALEDGAGGRAALAGLAGRIVVTDRNTPARELFLDAGFGAAGDDGLHVLADPGRLPELSALPVAVLSAAAAGPGGP</sequence>